<dbReference type="AlphaFoldDB" id="A0A7Y4L6K0"/>
<reference evidence="5 6" key="1">
    <citation type="submission" date="2020-05" db="EMBL/GenBank/DDBJ databases">
        <title>Genome sequence of Kribbella sandramycini ATCC 39419.</title>
        <authorList>
            <person name="Maclea K.S."/>
            <person name="Fair J.L."/>
        </authorList>
    </citation>
    <scope>NUCLEOTIDE SEQUENCE [LARGE SCALE GENOMIC DNA]</scope>
    <source>
        <strain evidence="5 6">ATCC 39419</strain>
    </source>
</reference>
<dbReference type="Pfam" id="PF08279">
    <property type="entry name" value="HTH_11"/>
    <property type="match status" value="1"/>
</dbReference>
<dbReference type="PIRSF" id="PIRSF016838">
    <property type="entry name" value="PafC"/>
    <property type="match status" value="1"/>
</dbReference>
<evidence type="ECO:0000313" key="6">
    <source>
        <dbReference type="Proteomes" id="UP000534306"/>
    </source>
</evidence>
<dbReference type="InterPro" id="IPR026881">
    <property type="entry name" value="WYL_dom"/>
</dbReference>
<dbReference type="RefSeq" id="WP_171678570.1">
    <property type="nucleotide sequence ID" value="NZ_BAAAGT010000017.1"/>
</dbReference>
<dbReference type="InterPro" id="IPR057727">
    <property type="entry name" value="WCX_dom"/>
</dbReference>
<sequence>MLETSGRLLRLLGLLQGRREWGGGELAGRLGVSTRTLRTDVERLRVLGYPVEARPGVGGGYRLGAGGELPPLLLDDEEAVAVAVGLRTGAGGGVAGIEETSVRALVKLEQVLPGRLRQRVRAVSSAMVSVGGGGPQVDAEALVAVAGAIRDRERLRFEYAAEAAAGVWGTSQDGSTPRDGGGVEDGTADFVPPRTVEPHRLVSWGRQWYLVAWDNEVWEVFRVDRMRIKTPNGARFALRELSESAAGDLVRRSVGEASWRYRARVRVLASSLYVQNRMPMPIEPEVVDENTCIVELGSDNPHQLALWLGLMDADFEVLDAPELAEAVRAVGDRYHRAAGS</sequence>
<dbReference type="InterPro" id="IPR051534">
    <property type="entry name" value="CBASS_pafABC_assoc_protein"/>
</dbReference>
<evidence type="ECO:0000259" key="3">
    <source>
        <dbReference type="Pfam" id="PF13280"/>
    </source>
</evidence>
<dbReference type="PANTHER" id="PTHR34580">
    <property type="match status" value="1"/>
</dbReference>
<dbReference type="Gene3D" id="1.10.10.10">
    <property type="entry name" value="Winged helix-like DNA-binding domain superfamily/Winged helix DNA-binding domain"/>
    <property type="match status" value="1"/>
</dbReference>
<dbReference type="PANTHER" id="PTHR34580:SF3">
    <property type="entry name" value="PROTEIN PAFB"/>
    <property type="match status" value="1"/>
</dbReference>
<name>A0A7Y4L6K0_9ACTN</name>
<feature type="domain" description="WCX" evidence="4">
    <location>
        <begin position="260"/>
        <end position="330"/>
    </location>
</feature>
<dbReference type="PROSITE" id="PS52050">
    <property type="entry name" value="WYL"/>
    <property type="match status" value="1"/>
</dbReference>
<dbReference type="InterPro" id="IPR013196">
    <property type="entry name" value="HTH_11"/>
</dbReference>
<accession>A0A7Y4L6K0</accession>
<evidence type="ECO:0000256" key="1">
    <source>
        <dbReference type="SAM" id="MobiDB-lite"/>
    </source>
</evidence>
<comment type="caution">
    <text evidence="5">The sequence shown here is derived from an EMBL/GenBank/DDBJ whole genome shotgun (WGS) entry which is preliminary data.</text>
</comment>
<feature type="domain" description="WYL" evidence="3">
    <location>
        <begin position="193"/>
        <end position="227"/>
    </location>
</feature>
<feature type="region of interest" description="Disordered" evidence="1">
    <location>
        <begin position="170"/>
        <end position="190"/>
    </location>
</feature>
<evidence type="ECO:0000259" key="2">
    <source>
        <dbReference type="Pfam" id="PF08279"/>
    </source>
</evidence>
<evidence type="ECO:0000259" key="4">
    <source>
        <dbReference type="Pfam" id="PF25583"/>
    </source>
</evidence>
<feature type="domain" description="Helix-turn-helix type 11" evidence="2">
    <location>
        <begin position="7"/>
        <end position="62"/>
    </location>
</feature>
<dbReference type="InterPro" id="IPR036390">
    <property type="entry name" value="WH_DNA-bd_sf"/>
</dbReference>
<dbReference type="Proteomes" id="UP000534306">
    <property type="component" value="Unassembled WGS sequence"/>
</dbReference>
<keyword evidence="6" id="KW-1185">Reference proteome</keyword>
<dbReference type="InterPro" id="IPR036388">
    <property type="entry name" value="WH-like_DNA-bd_sf"/>
</dbReference>
<proteinExistence type="predicted"/>
<dbReference type="EMBL" id="JABJRC010000011">
    <property type="protein sequence ID" value="NOL45299.1"/>
    <property type="molecule type" value="Genomic_DNA"/>
</dbReference>
<dbReference type="SUPFAM" id="SSF46785">
    <property type="entry name" value="Winged helix' DNA-binding domain"/>
    <property type="match status" value="1"/>
</dbReference>
<evidence type="ECO:0000313" key="5">
    <source>
        <dbReference type="EMBL" id="NOL45299.1"/>
    </source>
</evidence>
<dbReference type="Pfam" id="PF13280">
    <property type="entry name" value="WYL"/>
    <property type="match status" value="1"/>
</dbReference>
<protein>
    <submittedName>
        <fullName evidence="5">WYL domain-containing protein</fullName>
    </submittedName>
</protein>
<gene>
    <name evidence="5" type="ORF">HPO96_34130</name>
</gene>
<dbReference type="InterPro" id="IPR028349">
    <property type="entry name" value="PafC-like"/>
</dbReference>
<dbReference type="Pfam" id="PF25583">
    <property type="entry name" value="WCX"/>
    <property type="match status" value="1"/>
</dbReference>
<organism evidence="5 6">
    <name type="scientific">Kribbella sandramycini</name>
    <dbReference type="NCBI Taxonomy" id="60450"/>
    <lineage>
        <taxon>Bacteria</taxon>
        <taxon>Bacillati</taxon>
        <taxon>Actinomycetota</taxon>
        <taxon>Actinomycetes</taxon>
        <taxon>Propionibacteriales</taxon>
        <taxon>Kribbellaceae</taxon>
        <taxon>Kribbella</taxon>
    </lineage>
</organism>